<reference evidence="3" key="1">
    <citation type="submission" date="2021-03" db="EMBL/GenBank/DDBJ databases">
        <title>Chromosome level genome of the anhydrobiotic midge Polypedilum vanderplanki.</title>
        <authorList>
            <person name="Yoshida Y."/>
            <person name="Kikawada T."/>
            <person name="Gusev O."/>
        </authorList>
    </citation>
    <scope>NUCLEOTIDE SEQUENCE</scope>
    <source>
        <strain evidence="3">NIAS01</strain>
        <tissue evidence="3">Whole body or cell culture</tissue>
    </source>
</reference>
<sequence length="250" mass="29240">MTLPEHQNEEHREEEELLSEENDDDDDDIFGFGSTRTITFRRAKNKLSMISNELRMREKRKRVLQMCLRKLERIKDSENNLRISVIIHNTYSRLTADIKRDKQRGQNRYQQQQQQQHYKESQQTKDQNSPKKVVVERKLDLDNLEELCSIDDNDSCPPIHDPILKNSEEIEQALSRKRKAEVEQAILSYHQLEKRLKSDAFHDVTEGHNDLSMQCNNNNNLLNSFQCGKAAALDSSNGIFQSLVVKSLET</sequence>
<dbReference type="EMBL" id="JADBJN010000003">
    <property type="protein sequence ID" value="KAG5672881.1"/>
    <property type="molecule type" value="Genomic_DNA"/>
</dbReference>
<dbReference type="Pfam" id="PF06031">
    <property type="entry name" value="SERTA"/>
    <property type="match status" value="1"/>
</dbReference>
<keyword evidence="4" id="KW-1185">Reference proteome</keyword>
<name>A0A9J6BSM1_POLVA</name>
<dbReference type="PROSITE" id="PS51053">
    <property type="entry name" value="SERTA"/>
    <property type="match status" value="1"/>
</dbReference>
<dbReference type="Proteomes" id="UP001107558">
    <property type="component" value="Chromosome 3"/>
</dbReference>
<feature type="compositionally biased region" description="Basic and acidic residues" evidence="1">
    <location>
        <begin position="1"/>
        <end position="11"/>
    </location>
</feature>
<evidence type="ECO:0000259" key="2">
    <source>
        <dbReference type="PROSITE" id="PS51053"/>
    </source>
</evidence>
<feature type="region of interest" description="Disordered" evidence="1">
    <location>
        <begin position="101"/>
        <end position="133"/>
    </location>
</feature>
<dbReference type="InterPro" id="IPR009263">
    <property type="entry name" value="SERTA_dom"/>
</dbReference>
<proteinExistence type="predicted"/>
<protein>
    <recommendedName>
        <fullName evidence="2">SERTA domain-containing protein</fullName>
    </recommendedName>
</protein>
<feature type="domain" description="SERTA" evidence="2">
    <location>
        <begin position="56"/>
        <end position="102"/>
    </location>
</feature>
<accession>A0A9J6BSM1</accession>
<dbReference type="AlphaFoldDB" id="A0A9J6BSM1"/>
<comment type="caution">
    <text evidence="3">The sequence shown here is derived from an EMBL/GenBank/DDBJ whole genome shotgun (WGS) entry which is preliminary data.</text>
</comment>
<evidence type="ECO:0000256" key="1">
    <source>
        <dbReference type="SAM" id="MobiDB-lite"/>
    </source>
</evidence>
<evidence type="ECO:0000313" key="4">
    <source>
        <dbReference type="Proteomes" id="UP001107558"/>
    </source>
</evidence>
<evidence type="ECO:0000313" key="3">
    <source>
        <dbReference type="EMBL" id="KAG5672881.1"/>
    </source>
</evidence>
<organism evidence="3 4">
    <name type="scientific">Polypedilum vanderplanki</name>
    <name type="common">Sleeping chironomid midge</name>
    <dbReference type="NCBI Taxonomy" id="319348"/>
    <lineage>
        <taxon>Eukaryota</taxon>
        <taxon>Metazoa</taxon>
        <taxon>Ecdysozoa</taxon>
        <taxon>Arthropoda</taxon>
        <taxon>Hexapoda</taxon>
        <taxon>Insecta</taxon>
        <taxon>Pterygota</taxon>
        <taxon>Neoptera</taxon>
        <taxon>Endopterygota</taxon>
        <taxon>Diptera</taxon>
        <taxon>Nematocera</taxon>
        <taxon>Chironomoidea</taxon>
        <taxon>Chironomidae</taxon>
        <taxon>Chironominae</taxon>
        <taxon>Polypedilum</taxon>
        <taxon>Polypedilum</taxon>
    </lineage>
</organism>
<dbReference type="OrthoDB" id="5976204at2759"/>
<feature type="compositionally biased region" description="Acidic residues" evidence="1">
    <location>
        <begin position="12"/>
        <end position="29"/>
    </location>
</feature>
<feature type="compositionally biased region" description="Low complexity" evidence="1">
    <location>
        <begin position="106"/>
        <end position="116"/>
    </location>
</feature>
<gene>
    <name evidence="3" type="ORF">PVAND_002969</name>
</gene>
<feature type="region of interest" description="Disordered" evidence="1">
    <location>
        <begin position="1"/>
        <end position="29"/>
    </location>
</feature>